<dbReference type="InterPro" id="IPR001584">
    <property type="entry name" value="Integrase_cat-core"/>
</dbReference>
<evidence type="ECO:0000313" key="2">
    <source>
        <dbReference type="EMBL" id="PRP70960.1"/>
    </source>
</evidence>
<comment type="caution">
    <text evidence="2">The sequence shown here is derived from an EMBL/GenBank/DDBJ whole genome shotgun (WGS) entry which is preliminary data.</text>
</comment>
<dbReference type="InterPro" id="IPR012337">
    <property type="entry name" value="RNaseH-like_sf"/>
</dbReference>
<evidence type="ECO:0000313" key="3">
    <source>
        <dbReference type="Proteomes" id="UP000239469"/>
    </source>
</evidence>
<evidence type="ECO:0000259" key="1">
    <source>
        <dbReference type="PROSITE" id="PS50994"/>
    </source>
</evidence>
<dbReference type="GO" id="GO:0003676">
    <property type="term" value="F:nucleic acid binding"/>
    <property type="evidence" value="ECO:0007669"/>
    <property type="project" value="InterPro"/>
</dbReference>
<dbReference type="PROSITE" id="PS50994">
    <property type="entry name" value="INTEGRASE"/>
    <property type="match status" value="1"/>
</dbReference>
<dbReference type="Pfam" id="PF00665">
    <property type="entry name" value="rve"/>
    <property type="match status" value="1"/>
</dbReference>
<dbReference type="PANTHER" id="PTHR10948:SF23">
    <property type="entry name" value="TRANSPOSASE INSI FOR INSERTION SEQUENCE ELEMENT IS30A-RELATED"/>
    <property type="match status" value="1"/>
</dbReference>
<dbReference type="Gene3D" id="3.30.420.10">
    <property type="entry name" value="Ribonuclease H-like superfamily/Ribonuclease H"/>
    <property type="match status" value="1"/>
</dbReference>
<dbReference type="GO" id="GO:0005829">
    <property type="term" value="C:cytosol"/>
    <property type="evidence" value="ECO:0007669"/>
    <property type="project" value="TreeGrafter"/>
</dbReference>
<name>A0A2S9X5G3_9NEIS</name>
<dbReference type="EMBL" id="MTBD01000022">
    <property type="protein sequence ID" value="PRP70960.1"/>
    <property type="molecule type" value="Genomic_DNA"/>
</dbReference>
<dbReference type="GO" id="GO:0004803">
    <property type="term" value="F:transposase activity"/>
    <property type="evidence" value="ECO:0007669"/>
    <property type="project" value="TreeGrafter"/>
</dbReference>
<dbReference type="SUPFAM" id="SSF53098">
    <property type="entry name" value="Ribonuclease H-like"/>
    <property type="match status" value="1"/>
</dbReference>
<protein>
    <recommendedName>
        <fullName evidence="1">Integrase catalytic domain-containing protein</fullName>
    </recommendedName>
</protein>
<dbReference type="InterPro" id="IPR053392">
    <property type="entry name" value="Transposase_IS30-like"/>
</dbReference>
<dbReference type="GO" id="GO:0032196">
    <property type="term" value="P:transposition"/>
    <property type="evidence" value="ECO:0007669"/>
    <property type="project" value="TreeGrafter"/>
</dbReference>
<proteinExistence type="predicted"/>
<dbReference type="GO" id="GO:0015074">
    <property type="term" value="P:DNA integration"/>
    <property type="evidence" value="ECO:0007669"/>
    <property type="project" value="InterPro"/>
</dbReference>
<sequence>MGNGMGFKGLYCSRLATSMARARRQTASKRKAFSQLTPEIQCHIHQQLATHTSPEVISGVLQRQHNIRISKNTIYRFIQHDRRRGGSLYQQLPLQGKRYRYSAGKAKPSLILNRVGIEHRPAEADLKTQPGHFEIDTVFGKDQKSFLLTLVDKATKTLIIRKLPDKRAETVVAAFREITSSTMCTFKTLTSDNGTEFAHHEKIAAITGAQFFFARPYHSWERGLNALRPGPAAKQWVAWIRCGWMVADNRRWSSAIICRRAR</sequence>
<gene>
    <name evidence="2" type="ORF">BUE93_09305</name>
</gene>
<organism evidence="2 3">
    <name type="scientific">Chromobacterium amazonense</name>
    <dbReference type="NCBI Taxonomy" id="1382803"/>
    <lineage>
        <taxon>Bacteria</taxon>
        <taxon>Pseudomonadati</taxon>
        <taxon>Pseudomonadota</taxon>
        <taxon>Betaproteobacteria</taxon>
        <taxon>Neisseriales</taxon>
        <taxon>Chromobacteriaceae</taxon>
        <taxon>Chromobacterium</taxon>
    </lineage>
</organism>
<accession>A0A2S9X5G3</accession>
<dbReference type="AlphaFoldDB" id="A0A2S9X5G3"/>
<dbReference type="Proteomes" id="UP000239469">
    <property type="component" value="Unassembled WGS sequence"/>
</dbReference>
<feature type="domain" description="Integrase catalytic" evidence="1">
    <location>
        <begin position="126"/>
        <end position="223"/>
    </location>
</feature>
<dbReference type="PANTHER" id="PTHR10948">
    <property type="entry name" value="TRANSPOSASE"/>
    <property type="match status" value="1"/>
</dbReference>
<dbReference type="InterPro" id="IPR051917">
    <property type="entry name" value="Transposase-Integrase"/>
</dbReference>
<dbReference type="NCBIfam" id="NF033563">
    <property type="entry name" value="transpos_IS30"/>
    <property type="match status" value="1"/>
</dbReference>
<dbReference type="InterPro" id="IPR036397">
    <property type="entry name" value="RNaseH_sf"/>
</dbReference>
<reference evidence="2 3" key="1">
    <citation type="submission" date="2017-01" db="EMBL/GenBank/DDBJ databases">
        <title>New insights into the genetic diversity of Chromobacterium isolated from tropical freshwater lake.</title>
        <authorList>
            <person name="Santos A.B."/>
            <person name="Nascimento A.M."/>
            <person name="Da Silva P.C."/>
        </authorList>
    </citation>
    <scope>NUCLEOTIDE SEQUENCE [LARGE SCALE GENOMIC DNA]</scope>
    <source>
        <strain evidence="2 3">56AF</strain>
    </source>
</reference>